<gene>
    <name evidence="1" type="ORF">OG835_40625</name>
</gene>
<reference evidence="1" key="1">
    <citation type="submission" date="2022-10" db="EMBL/GenBank/DDBJ databases">
        <title>The complete genomes of actinobacterial strains from the NBC collection.</title>
        <authorList>
            <person name="Joergensen T.S."/>
            <person name="Alvarez Arevalo M."/>
            <person name="Sterndorff E.B."/>
            <person name="Faurdal D."/>
            <person name="Vuksanovic O."/>
            <person name="Mourched A.-S."/>
            <person name="Charusanti P."/>
            <person name="Shaw S."/>
            <person name="Blin K."/>
            <person name="Weber T."/>
        </authorList>
    </citation>
    <scope>NUCLEOTIDE SEQUENCE</scope>
    <source>
        <strain evidence="1">NBC 01771</strain>
    </source>
</reference>
<evidence type="ECO:0000313" key="2">
    <source>
        <dbReference type="Proteomes" id="UP001348369"/>
    </source>
</evidence>
<name>A0ACD4ZXD9_9ACTN</name>
<dbReference type="EMBL" id="CP109109">
    <property type="protein sequence ID" value="WSC02687.1"/>
    <property type="molecule type" value="Genomic_DNA"/>
</dbReference>
<organism evidence="1 2">
    <name type="scientific">Streptomyces scopuliridis</name>
    <dbReference type="NCBI Taxonomy" id="452529"/>
    <lineage>
        <taxon>Bacteria</taxon>
        <taxon>Bacillati</taxon>
        <taxon>Actinomycetota</taxon>
        <taxon>Actinomycetes</taxon>
        <taxon>Kitasatosporales</taxon>
        <taxon>Streptomycetaceae</taxon>
        <taxon>Streptomyces</taxon>
    </lineage>
</organism>
<accession>A0ACD4ZXD9</accession>
<evidence type="ECO:0000313" key="1">
    <source>
        <dbReference type="EMBL" id="WSC02687.1"/>
    </source>
</evidence>
<dbReference type="Proteomes" id="UP001348369">
    <property type="component" value="Chromosome"/>
</dbReference>
<sequence length="2345" mass="250433">MADHQSARTAMSAAGREVWRESPADLWGPGLYAAEVVEIHGALDVAAFEEALAQVVRESDALRVRLPGSDAGTEGPPVLQFADSLPLPLVDVSAEPDPVAAAEEWIRAQLARSARPAGNAASAQALIRISAHRFHWFHRHHRSVLDGFGCSLITRRVAEVYTARAEGWPPADSALVSPAALLAEEAEYRASDDRGRDLAFWREYVAGRTEPVTLAEETVPEAVGSGAPAEPSLPVVLTTADTDRVRAAARYSGTSSRAVLLAAVAAYTHRLSGGTDLVLGLPVDGRPSRVSQRVPDAAEDIAALRLTVRPGTGFGQLVQRAAQESRRVSARQRLRHEELCQELGLPGTRPRLYGPVADIRGPGPEIRFGALPAVARRVGHEPVQDLRVVIDEHPGDRRLRIAFLGAPGRYAADELTVHGQRFGRLLSAAVAAPGRPVGSFDLLDAGQRATVRGWTGALEQRPQQGTLTELLETAAARHPDAIAVRDRTTRLTYGELHERANRLAHLLIRRGAGPEQVVGLLLPRSAEAIVAMLAVLKTGAAYLPLDPAYPAQRLRFMIEDARPRCVVTDAAGADRDLDGLPGEVLVLDDAKTADELESCSPKPPTDADRAAPLLSGHPAYVIYTSGSSGTPKGVVVAHRGVVPLIAWVAAEFGAQALAHTLAATSFSFDVSVAEIFPALATGGSVEVVGNLLSLLDGDPPRWSGGLLCAIPSVFAKLMEFGGVELSAKTLAMAGEALPASLASRVARTMPGSRLLNVYGPTEATVYATAWSSDESPSDDALSGASPSGGAPPIGRPLTHVRAYVLDGALQPVEPGRRGELYLAGAGLARGYLRRPGLSAERFVADPFGPPGSRMYRTGDLALWREDGQLQFLGRADAQVKVSGFRIELGEPETVLAAHPGVSEAMAAVRKDAAGDARLVAYAVPVAGAGRPDPEALREWAAERLPAYLVPGEVRLAESLPRTPSGKLDRDTEPATAPVPATPAPVVKPAEAVTPVAPVAPAEPESSAPEAPVVTPAETRVEQVARVFSEVLRQSEVPVDASFFDLGGDSIMSIQLVSRLRQVGLVLTPQDIFEYKTVKALAGAARETTRARAGGAGSGVGDVPLTPIMRWLRELDGPVDGFHQAVLLQVPGGVREDRLVAAVQKLLDHHDALRLRLDRSSAEWRLSVRPPGSVSGASCVRRVDVRGVGDLEAVLADEAGRAKGQLDVQAGVMVRIVWFDAGDDVPGRLLFMAHHLACDGVSWRILVPDLVGAYQDLEAGRVPELRPVETSLRHWSRALSAQAREERRTSELPLWNGILSTPGPRLAKRALDPAVDTTGRARSRAVTYGADRARHLFSTIPAAFHCEINDVLLTALALAVQRCVGSERDVVIDVEGHGREPVVPGADLSRTAGWFTSMYPIRLAPGAAGTPGLRDSRQELGRALRRVKEQLRAIPDKGIGFGLLRFLNPETSGALAAAAPREIGFNYFGRFLLPAASGEEDWGPAPETGMSAGADADMPLAHPLEITALTQDTARGPELGVSFTWPEGILDEPLVDELADTWFEILDALAAHAAEPGAGGRTPSDFPLANLSQDEVERLERDYPGLEEILPLSPLQQGLLYHVLVSGLGTGTDTEEGAQEGADEADVPAGEHNVYTVQVWLELVGDLDPDRLRAAGRALLRRHTNLSAAFVHEGLAEPVQVFGAAAELPWREEDVSALAEDGRESETDRLLGLERNRRFTPTAPPMMRLMLIRLADNRHRVVLTTHHILMDGWSLPIVLRELFALYREAGGEGSVTATEPAADLPVTTPFREYLSWLGRVDSTEAEAAWREALSGLTASTRVAMEEGTAEPMAPRNVTVELSAETTVALVDMARRHGVTTNTVLQAGWGILMGQETGNTDVVFGSVVSGRPAELAGVETMVGLFINTVPTRVRLDPVESLGALLVRLQREQARLLPYHHISLGEIRRITDVGNPFDTVMAFENYPLDTEELAEPAPGLKLARAYGDDAPHFPLNLVVSARGERLLLRFDYRPHLMERERVESLADRFVRLLTTAATEPTRSVGGFMAHGEAASGSAVTAAEVLLGGTQRDPGSGIGVLLPLRESGGRPPLFCVHPAAGIAWSYAGLTGPLGTDQPVYGLQARGLDGEEVLPASLQEMAADYVDHVRHVQPTGPYQLLGWSFGGLVAHEMAVQLQLSGEEVGLLAVLDAYPADRAKDSAGRPTAQVTGGDVLAMVLEFFGYDPSGWAGESLTYPRFVEIAREQTGLLASFDEQRVAAVARIFANNSALSYAHKPGRFAGDPLVFAARETSPDVARELWRPLVDAGGAEILPIDCTHGELGRPGPLGDVAQVLSQRLKARPATPGNVV</sequence>
<keyword evidence="2" id="KW-1185">Reference proteome</keyword>
<proteinExistence type="predicted"/>
<protein>
    <submittedName>
        <fullName evidence="1">Amino acid adenylation domain-containing protein</fullName>
    </submittedName>
</protein>